<dbReference type="Proteomes" id="UP000250321">
    <property type="component" value="Unassembled WGS sequence"/>
</dbReference>
<dbReference type="EMBL" id="PJQY01002269">
    <property type="protein sequence ID" value="PQP95200.1"/>
    <property type="molecule type" value="Genomic_DNA"/>
</dbReference>
<dbReference type="OrthoDB" id="10324553at2759"/>
<accession>A0A314XUE6</accession>
<keyword evidence="2" id="KW-1185">Reference proteome</keyword>
<evidence type="ECO:0000313" key="2">
    <source>
        <dbReference type="Proteomes" id="UP000250321"/>
    </source>
</evidence>
<organism evidence="1 2">
    <name type="scientific">Prunus yedoensis var. nudiflora</name>
    <dbReference type="NCBI Taxonomy" id="2094558"/>
    <lineage>
        <taxon>Eukaryota</taxon>
        <taxon>Viridiplantae</taxon>
        <taxon>Streptophyta</taxon>
        <taxon>Embryophyta</taxon>
        <taxon>Tracheophyta</taxon>
        <taxon>Spermatophyta</taxon>
        <taxon>Magnoliopsida</taxon>
        <taxon>eudicotyledons</taxon>
        <taxon>Gunneridae</taxon>
        <taxon>Pentapetalae</taxon>
        <taxon>rosids</taxon>
        <taxon>fabids</taxon>
        <taxon>Rosales</taxon>
        <taxon>Rosaceae</taxon>
        <taxon>Amygdaloideae</taxon>
        <taxon>Amygdaleae</taxon>
        <taxon>Prunus</taxon>
    </lineage>
</organism>
<dbReference type="AlphaFoldDB" id="A0A314XUE6"/>
<evidence type="ECO:0000313" key="1">
    <source>
        <dbReference type="EMBL" id="PQP95200.1"/>
    </source>
</evidence>
<name>A0A314XUE6_PRUYE</name>
<reference evidence="1 2" key="1">
    <citation type="submission" date="2018-02" db="EMBL/GenBank/DDBJ databases">
        <title>Draft genome of wild Prunus yedoensis var. nudiflora.</title>
        <authorList>
            <person name="Baek S."/>
            <person name="Kim J.-H."/>
            <person name="Choi K."/>
            <person name="Kim G.-B."/>
            <person name="Cho A."/>
            <person name="Jang H."/>
            <person name="Shin C.-H."/>
            <person name="Yu H.-J."/>
            <person name="Mun J.-H."/>
        </authorList>
    </citation>
    <scope>NUCLEOTIDE SEQUENCE [LARGE SCALE GENOMIC DNA]</scope>
    <source>
        <strain evidence="2">cv. Jeju island</strain>
        <tissue evidence="1">Leaf</tissue>
    </source>
</reference>
<proteinExistence type="predicted"/>
<protein>
    <submittedName>
        <fullName evidence="1">Uncharacterized protein</fullName>
    </submittedName>
</protein>
<gene>
    <name evidence="1" type="ORF">Pyn_23244</name>
</gene>
<sequence>MVVVCNPIWNQPASGRGARGPCTTSFVLYDGIGYPQLVAGIHLGKESWGTFTPPPWWPVRMIELFVCHFWCVSW</sequence>
<comment type="caution">
    <text evidence="1">The sequence shown here is derived from an EMBL/GenBank/DDBJ whole genome shotgun (WGS) entry which is preliminary data.</text>
</comment>